<proteinExistence type="predicted"/>
<organism evidence="1">
    <name type="scientific">Tanacetum cinerariifolium</name>
    <name type="common">Dalmatian daisy</name>
    <name type="synonym">Chrysanthemum cinerariifolium</name>
    <dbReference type="NCBI Taxonomy" id="118510"/>
    <lineage>
        <taxon>Eukaryota</taxon>
        <taxon>Viridiplantae</taxon>
        <taxon>Streptophyta</taxon>
        <taxon>Embryophyta</taxon>
        <taxon>Tracheophyta</taxon>
        <taxon>Spermatophyta</taxon>
        <taxon>Magnoliopsida</taxon>
        <taxon>eudicotyledons</taxon>
        <taxon>Gunneridae</taxon>
        <taxon>Pentapetalae</taxon>
        <taxon>asterids</taxon>
        <taxon>campanulids</taxon>
        <taxon>Asterales</taxon>
        <taxon>Asteraceae</taxon>
        <taxon>Asteroideae</taxon>
        <taxon>Anthemideae</taxon>
        <taxon>Anthemidinae</taxon>
        <taxon>Tanacetum</taxon>
    </lineage>
</organism>
<dbReference type="EMBL" id="BKCJ010009029">
    <property type="protein sequence ID" value="GEU85064.1"/>
    <property type="molecule type" value="Genomic_DNA"/>
</dbReference>
<dbReference type="AlphaFoldDB" id="A0A6L2NKM7"/>
<sequence length="303" mass="34751">MVINVGLIPRAASSMIRAFGYGYRWHFSVGDTRRLIDAKILPTLIKPLSPAINIASIACSSYNGNVESSSHIFFDYDFTKEIWRLIRSWCDFALPTFTSRSQVRDLDSGEKFKTSTLGEIVSLEKSNKECHRDFYNSIIRDKVELKGKNVVGAFMNVPIFAQKFSIVTHFVVVENMDGYRDQDMGDIILEEPFYKASCMEAKRFDALITIHNGSDNVTYQMARSHPRFKHLSNTQCNKIKPLLKVSKPLLKVSLHDKLNGISHPYQKLKSFYKRVLKLGPEYVQDVKMEEWLTCGHISVHEIE</sequence>
<reference evidence="1" key="1">
    <citation type="journal article" date="2019" name="Sci. Rep.">
        <title>Draft genome of Tanacetum cinerariifolium, the natural source of mosquito coil.</title>
        <authorList>
            <person name="Yamashiro T."/>
            <person name="Shiraishi A."/>
            <person name="Satake H."/>
            <person name="Nakayama K."/>
        </authorList>
    </citation>
    <scope>NUCLEOTIDE SEQUENCE</scope>
</reference>
<protein>
    <submittedName>
        <fullName evidence="1">Uncharacterized protein</fullName>
    </submittedName>
</protein>
<accession>A0A6L2NKM7</accession>
<gene>
    <name evidence="1" type="ORF">Tci_057042</name>
</gene>
<name>A0A6L2NKM7_TANCI</name>
<evidence type="ECO:0000313" key="1">
    <source>
        <dbReference type="EMBL" id="GEU85064.1"/>
    </source>
</evidence>
<comment type="caution">
    <text evidence="1">The sequence shown here is derived from an EMBL/GenBank/DDBJ whole genome shotgun (WGS) entry which is preliminary data.</text>
</comment>